<keyword evidence="3" id="KW-0963">Cytoplasm</keyword>
<keyword evidence="4" id="KW-0762">Sugar transport</keyword>
<sequence length="151" mass="15990">MLGIVLATHGQLSNGLKDSAEVIIGAVSNTETVNLNQGDDIQELGQKIKQAIQQVDKGEGVIVLTDLVSASPYNQSVLVVNALEGSARETTFVIGGVNLPMLLETINHQLIGTKADEQMIQSIVAQGANGISLWQAADTAADMDDEEEDDF</sequence>
<dbReference type="Gene3D" id="3.40.50.510">
    <property type="entry name" value="Phosphotransferase system, mannose-type IIA component"/>
    <property type="match status" value="1"/>
</dbReference>
<keyword evidence="11" id="KW-1185">Reference proteome</keyword>
<dbReference type="PROSITE" id="PS51096">
    <property type="entry name" value="PTS_EIIA_TYPE_4"/>
    <property type="match status" value="1"/>
</dbReference>
<dbReference type="OrthoDB" id="9799827at2"/>
<evidence type="ECO:0000313" key="11">
    <source>
        <dbReference type="Proteomes" id="UP000195141"/>
    </source>
</evidence>
<proteinExistence type="predicted"/>
<name>A0A242JZB3_9ENTE</name>
<reference evidence="10" key="3">
    <citation type="submission" date="2024-03" db="EMBL/GenBank/DDBJ databases">
        <title>The Genome Sequence of Enterococcus sp. DIV0242b.</title>
        <authorList>
            <consortium name="The Broad Institute Genomics Platform"/>
            <consortium name="The Broad Institute Microbial Omics Core"/>
            <consortium name="The Broad Institute Genomic Center for Infectious Diseases"/>
            <person name="Earl A."/>
            <person name="Manson A."/>
            <person name="Gilmore M."/>
            <person name="Schwartman J."/>
            <person name="Shea T."/>
            <person name="Abouelleil A."/>
            <person name="Cao P."/>
            <person name="Chapman S."/>
            <person name="Cusick C."/>
            <person name="Young S."/>
            <person name="Neafsey D."/>
            <person name="Nusbaum C."/>
            <person name="Birren B."/>
        </authorList>
    </citation>
    <scope>NUCLEOTIDE SEQUENCE</scope>
    <source>
        <strain evidence="10">9E7_DIV0242</strain>
    </source>
</reference>
<evidence type="ECO:0000313" key="9">
    <source>
        <dbReference type="EMBL" id="OTP10574.1"/>
    </source>
</evidence>
<dbReference type="PANTHER" id="PTHR33799">
    <property type="entry name" value="PTS PERMEASE-RELATED-RELATED"/>
    <property type="match status" value="1"/>
</dbReference>
<dbReference type="AlphaFoldDB" id="A0A242JZB3"/>
<dbReference type="RefSeq" id="WP_086350853.1">
    <property type="nucleotide sequence ID" value="NZ_CP147247.1"/>
</dbReference>
<evidence type="ECO:0000256" key="1">
    <source>
        <dbReference type="ARBA" id="ARBA00004496"/>
    </source>
</evidence>
<evidence type="ECO:0000256" key="3">
    <source>
        <dbReference type="ARBA" id="ARBA00022490"/>
    </source>
</evidence>
<dbReference type="CDD" id="cd00006">
    <property type="entry name" value="PTS_IIA_man"/>
    <property type="match status" value="1"/>
</dbReference>
<organism evidence="9">
    <name type="scientific">Candidatus Enterococcus clewellii</name>
    <dbReference type="NCBI Taxonomy" id="1834193"/>
    <lineage>
        <taxon>Bacteria</taxon>
        <taxon>Bacillati</taxon>
        <taxon>Bacillota</taxon>
        <taxon>Bacilli</taxon>
        <taxon>Lactobacillales</taxon>
        <taxon>Enterococcaceae</taxon>
        <taxon>Enterococcus</taxon>
    </lineage>
</organism>
<gene>
    <name evidence="10" type="ORF">A5888_003178</name>
    <name evidence="9" type="ORF">A5888_003872</name>
</gene>
<evidence type="ECO:0000259" key="8">
    <source>
        <dbReference type="PROSITE" id="PS51096"/>
    </source>
</evidence>
<dbReference type="InterPro" id="IPR033887">
    <property type="entry name" value="PTS_IIA_man"/>
</dbReference>
<dbReference type="GO" id="GO:0005737">
    <property type="term" value="C:cytoplasm"/>
    <property type="evidence" value="ECO:0007669"/>
    <property type="project" value="UniProtKB-SubCell"/>
</dbReference>
<dbReference type="EMBL" id="CP147247">
    <property type="protein sequence ID" value="WYJ91410.1"/>
    <property type="molecule type" value="Genomic_DNA"/>
</dbReference>
<accession>A0A242JZB3</accession>
<keyword evidence="2" id="KW-0813">Transport</keyword>
<evidence type="ECO:0000256" key="7">
    <source>
        <dbReference type="ARBA" id="ARBA00022777"/>
    </source>
</evidence>
<dbReference type="GO" id="GO:0016020">
    <property type="term" value="C:membrane"/>
    <property type="evidence" value="ECO:0007669"/>
    <property type="project" value="InterPro"/>
</dbReference>
<evidence type="ECO:0000256" key="5">
    <source>
        <dbReference type="ARBA" id="ARBA00022679"/>
    </source>
</evidence>
<dbReference type="Pfam" id="PF03610">
    <property type="entry name" value="EIIA-man"/>
    <property type="match status" value="1"/>
</dbReference>
<keyword evidence="6" id="KW-0598">Phosphotransferase system</keyword>
<protein>
    <submittedName>
        <fullName evidence="10">PTS system, mannose-specific IIA component</fullName>
    </submittedName>
</protein>
<evidence type="ECO:0000256" key="6">
    <source>
        <dbReference type="ARBA" id="ARBA00022683"/>
    </source>
</evidence>
<evidence type="ECO:0000313" key="10">
    <source>
        <dbReference type="EMBL" id="WYJ91410.1"/>
    </source>
</evidence>
<comment type="subcellular location">
    <subcellularLocation>
        <location evidence="1">Cytoplasm</location>
    </subcellularLocation>
</comment>
<dbReference type="PANTHER" id="PTHR33799:SF1">
    <property type="entry name" value="PTS SYSTEM MANNOSE-SPECIFIC EIIAB COMPONENT-RELATED"/>
    <property type="match status" value="1"/>
</dbReference>
<keyword evidence="5" id="KW-0808">Transferase</keyword>
<dbReference type="InterPro" id="IPR004701">
    <property type="entry name" value="PTS_EIIA_man-typ"/>
</dbReference>
<evidence type="ECO:0000256" key="4">
    <source>
        <dbReference type="ARBA" id="ARBA00022597"/>
    </source>
</evidence>
<dbReference type="InterPro" id="IPR051471">
    <property type="entry name" value="Bacterial_PTS_sugar_comp"/>
</dbReference>
<reference evidence="9" key="1">
    <citation type="submission" date="2017-05" db="EMBL/GenBank/DDBJ databases">
        <title>The Genome Sequence of Enterococcus sp. 9E7_DIV0242.</title>
        <authorList>
            <consortium name="The Broad Institute Genomics Platform"/>
            <consortium name="The Broad Institute Genomic Center for Infectious Diseases"/>
            <person name="Earl A."/>
            <person name="Manson A."/>
            <person name="Schwartman J."/>
            <person name="Gilmore M."/>
            <person name="Abouelleil A."/>
            <person name="Cao P."/>
            <person name="Chapman S."/>
            <person name="Cusick C."/>
            <person name="Shea T."/>
            <person name="Young S."/>
            <person name="Neafsey D."/>
            <person name="Nusbaum C."/>
            <person name="Birren B."/>
        </authorList>
    </citation>
    <scope>NUCLEOTIDE SEQUENCE [LARGE SCALE GENOMIC DNA]</scope>
    <source>
        <strain evidence="9">9E7_DIV0242</strain>
    </source>
</reference>
<evidence type="ECO:0000256" key="2">
    <source>
        <dbReference type="ARBA" id="ARBA00022448"/>
    </source>
</evidence>
<dbReference type="SUPFAM" id="SSF53062">
    <property type="entry name" value="PTS system fructose IIA component-like"/>
    <property type="match status" value="1"/>
</dbReference>
<dbReference type="GO" id="GO:0009401">
    <property type="term" value="P:phosphoenolpyruvate-dependent sugar phosphotransferase system"/>
    <property type="evidence" value="ECO:0007669"/>
    <property type="project" value="UniProtKB-KW"/>
</dbReference>
<dbReference type="EMBL" id="NGMM01000008">
    <property type="protein sequence ID" value="OTP10574.1"/>
    <property type="molecule type" value="Genomic_DNA"/>
</dbReference>
<dbReference type="Proteomes" id="UP000195141">
    <property type="component" value="Chromosome"/>
</dbReference>
<reference evidence="10" key="2">
    <citation type="submission" date="2017-05" db="EMBL/GenBank/DDBJ databases">
        <authorList>
            <consortium name="The Broad Institute Genomics Platform"/>
            <consortium name="The Broad Institute Genomic Center for Infectious Diseases"/>
            <person name="Earl A."/>
            <person name="Manson A."/>
            <person name="Schwartman J."/>
            <person name="Gilmore M."/>
            <person name="Abouelleil A."/>
            <person name="Cao P."/>
            <person name="Chapman S."/>
            <person name="Cusick C."/>
            <person name="Shea T."/>
            <person name="Young S."/>
            <person name="Neafsey D."/>
            <person name="Nusbaum C."/>
            <person name="Birren B."/>
        </authorList>
    </citation>
    <scope>NUCLEOTIDE SEQUENCE</scope>
    <source>
        <strain evidence="10">9E7_DIV0242</strain>
    </source>
</reference>
<dbReference type="InterPro" id="IPR036662">
    <property type="entry name" value="PTS_EIIA_man-typ_sf"/>
</dbReference>
<dbReference type="GO" id="GO:0016301">
    <property type="term" value="F:kinase activity"/>
    <property type="evidence" value="ECO:0007669"/>
    <property type="project" value="UniProtKB-KW"/>
</dbReference>
<keyword evidence="7" id="KW-0418">Kinase</keyword>
<feature type="domain" description="PTS EIIA type-4" evidence="8">
    <location>
        <begin position="1"/>
        <end position="131"/>
    </location>
</feature>